<dbReference type="Gene3D" id="3.10.20.90">
    <property type="entry name" value="Phosphatidylinositol 3-kinase Catalytic Subunit, Chain A, domain 1"/>
    <property type="match status" value="1"/>
</dbReference>
<evidence type="ECO:0000313" key="2">
    <source>
        <dbReference type="EMBL" id="CAJ0945334.1"/>
    </source>
</evidence>
<feature type="domain" description="FERM" evidence="1">
    <location>
        <begin position="148"/>
        <end position="456"/>
    </location>
</feature>
<dbReference type="Proteomes" id="UP001176940">
    <property type="component" value="Unassembled WGS sequence"/>
</dbReference>
<dbReference type="PRINTS" id="PR00935">
    <property type="entry name" value="BAND41"/>
</dbReference>
<dbReference type="PROSITE" id="PS50057">
    <property type="entry name" value="FERM_3"/>
    <property type="match status" value="1"/>
</dbReference>
<dbReference type="Pfam" id="PF00373">
    <property type="entry name" value="FERM_M"/>
    <property type="match status" value="1"/>
</dbReference>
<dbReference type="InterPro" id="IPR052074">
    <property type="entry name" value="NonRcpt_TyrProt_Phosphatase"/>
</dbReference>
<evidence type="ECO:0000313" key="3">
    <source>
        <dbReference type="Proteomes" id="UP001176940"/>
    </source>
</evidence>
<dbReference type="Gene3D" id="1.20.80.10">
    <property type="match status" value="1"/>
</dbReference>
<proteinExistence type="predicted"/>
<dbReference type="SUPFAM" id="SSF47031">
    <property type="entry name" value="Second domain of FERM"/>
    <property type="match status" value="1"/>
</dbReference>
<dbReference type="InterPro" id="IPR035963">
    <property type="entry name" value="FERM_2"/>
</dbReference>
<dbReference type="InterPro" id="IPR019748">
    <property type="entry name" value="FERM_central"/>
</dbReference>
<dbReference type="PANTHER" id="PTHR46900">
    <property type="entry name" value="TYROSINE-PROTEIN PHOSPHATASE NON-RECEPTOR TYPE 13"/>
    <property type="match status" value="1"/>
</dbReference>
<dbReference type="InterPro" id="IPR014352">
    <property type="entry name" value="FERM/acyl-CoA-bd_prot_sf"/>
</dbReference>
<comment type="caution">
    <text evidence="2">The sequence shown here is derived from an EMBL/GenBank/DDBJ whole genome shotgun (WGS) entry which is preliminary data.</text>
</comment>
<dbReference type="Pfam" id="PF09380">
    <property type="entry name" value="FERM_C"/>
    <property type="match status" value="1"/>
</dbReference>
<dbReference type="SMART" id="SM00295">
    <property type="entry name" value="B41"/>
    <property type="match status" value="1"/>
</dbReference>
<dbReference type="CDD" id="cd14473">
    <property type="entry name" value="FERM_B-lobe"/>
    <property type="match status" value="1"/>
</dbReference>
<dbReference type="InterPro" id="IPR018980">
    <property type="entry name" value="FERM_PH-like_C"/>
</dbReference>
<keyword evidence="3" id="KW-1185">Reference proteome</keyword>
<dbReference type="InterPro" id="IPR011993">
    <property type="entry name" value="PH-like_dom_sf"/>
</dbReference>
<dbReference type="EMBL" id="CAUEEQ010023776">
    <property type="protein sequence ID" value="CAJ0945334.1"/>
    <property type="molecule type" value="Genomic_DNA"/>
</dbReference>
<dbReference type="Gene3D" id="2.30.29.30">
    <property type="entry name" value="Pleckstrin-homology domain (PH domain)/Phosphotyrosine-binding domain (PTB)"/>
    <property type="match status" value="1"/>
</dbReference>
<dbReference type="InterPro" id="IPR019749">
    <property type="entry name" value="Band_41_domain"/>
</dbReference>
<dbReference type="InterPro" id="IPR018979">
    <property type="entry name" value="FERM_N"/>
</dbReference>
<dbReference type="InterPro" id="IPR000299">
    <property type="entry name" value="FERM_domain"/>
</dbReference>
<dbReference type="SMART" id="SM01196">
    <property type="entry name" value="FERM_C"/>
    <property type="match status" value="1"/>
</dbReference>
<dbReference type="SUPFAM" id="SSF50729">
    <property type="entry name" value="PH domain-like"/>
    <property type="match status" value="1"/>
</dbReference>
<dbReference type="SUPFAM" id="SSF54236">
    <property type="entry name" value="Ubiquitin-like"/>
    <property type="match status" value="1"/>
</dbReference>
<organism evidence="2 3">
    <name type="scientific">Ranitomeya imitator</name>
    <name type="common">mimic poison frog</name>
    <dbReference type="NCBI Taxonomy" id="111125"/>
    <lineage>
        <taxon>Eukaryota</taxon>
        <taxon>Metazoa</taxon>
        <taxon>Chordata</taxon>
        <taxon>Craniata</taxon>
        <taxon>Vertebrata</taxon>
        <taxon>Euteleostomi</taxon>
        <taxon>Amphibia</taxon>
        <taxon>Batrachia</taxon>
        <taxon>Anura</taxon>
        <taxon>Neobatrachia</taxon>
        <taxon>Hyloidea</taxon>
        <taxon>Dendrobatidae</taxon>
        <taxon>Dendrobatinae</taxon>
        <taxon>Ranitomeya</taxon>
    </lineage>
</organism>
<accession>A0ABN9LQY1</accession>
<name>A0ABN9LQY1_9NEOB</name>
<sequence>MKENGCKEQSVNALIWLIIAGQNRQMKDCDQLISRRNPEGLRGYDSPGVLTGTEETSRAQHTLSPKYETLPERGDINQEMLKRQEEDMIQMKAKMAFKQSRLNLYTGDLPRASMLDLTRDPIREIAMETTMTQRKLRTKKGKNDEARRKVNIIVLSGQRLELTCDVKSTCKDVFDMVVAHIGLVEHHLFAFAMLKDNECFFIDLDQKLSKVAPDGWKEDTKKKGKAGVNFTLYFRVKFFVDDVSLIQHGFTRHQYYLQQRKDILEERLHCDDETALLLASLALQAEYGDYHPDVHGLAYFRMEHYLPARVIERLDLSYLKEELPRLHSTYAGASEKETEIEFLKVCQRLQEYGVHFHRVFPEKKSQTGILLGVCPKGVLIFEKKKISLQNTSDGIKHVFQTDSSKTCQYLLHLCSSQHKFQLQMRARQNSQETQDIENFPVEFEHPSRPNHSVDLA</sequence>
<evidence type="ECO:0000259" key="1">
    <source>
        <dbReference type="PROSITE" id="PS50057"/>
    </source>
</evidence>
<gene>
    <name evidence="2" type="ORF">RIMI_LOCUS10823484</name>
</gene>
<dbReference type="CDD" id="cd17195">
    <property type="entry name" value="FERM_F1_PTPN13"/>
    <property type="match status" value="1"/>
</dbReference>
<dbReference type="InterPro" id="IPR029071">
    <property type="entry name" value="Ubiquitin-like_domsf"/>
</dbReference>
<protein>
    <recommendedName>
        <fullName evidence="1">FERM domain-containing protein</fullName>
    </recommendedName>
</protein>
<dbReference type="PANTHER" id="PTHR46900:SF1">
    <property type="entry name" value="TYROSINE-PROTEIN PHOSPHATASE NON-RECEPTOR TYPE 13"/>
    <property type="match status" value="1"/>
</dbReference>
<reference evidence="2" key="1">
    <citation type="submission" date="2023-07" db="EMBL/GenBank/DDBJ databases">
        <authorList>
            <person name="Stuckert A."/>
        </authorList>
    </citation>
    <scope>NUCLEOTIDE SEQUENCE</scope>
</reference>
<dbReference type="Pfam" id="PF09379">
    <property type="entry name" value="FERM_N"/>
    <property type="match status" value="1"/>
</dbReference>